<evidence type="ECO:0000313" key="2">
    <source>
        <dbReference type="EMBL" id="RGB90225.1"/>
    </source>
</evidence>
<dbReference type="EMBL" id="QVES01000001">
    <property type="protein sequence ID" value="RGB90225.1"/>
    <property type="molecule type" value="Genomic_DNA"/>
</dbReference>
<feature type="compositionally biased region" description="Low complexity" evidence="1">
    <location>
        <begin position="1"/>
        <end position="17"/>
    </location>
</feature>
<proteinExistence type="predicted"/>
<dbReference type="Proteomes" id="UP000260782">
    <property type="component" value="Unassembled WGS sequence"/>
</dbReference>
<reference evidence="2 3" key="1">
    <citation type="submission" date="2018-08" db="EMBL/GenBank/DDBJ databases">
        <title>A genome reference for cultivated species of the human gut microbiota.</title>
        <authorList>
            <person name="Zou Y."/>
            <person name="Xue W."/>
            <person name="Luo G."/>
        </authorList>
    </citation>
    <scope>NUCLEOTIDE SEQUENCE [LARGE SCALE GENOMIC DNA]</scope>
    <source>
        <strain evidence="2 3">AF31-14AC</strain>
    </source>
</reference>
<accession>A0A3E2U256</accession>
<sequence length="479" mass="52017">MTTKSARSSRSGSRMGSQEPSARIAPAYRSTDGGDAVRILRAGGTIPDPWQSDVLEDWMGRTPSGKWAAPTAGGSVPRQNGKSLLVQGRAEAGMLLFNETVIYTAHLQKTATETFEEMRAFFEGARMRRYVEEIRTALGREQIILKSGARIKFLARTRNGGRGQHGDLLIFDEAQELDETAQGSFLPAISASLNPQTIYVGTPPGPDAVGTVFRSLRRRVLDGDAKKAAWFEFSVDKIGDVKDPARWATTNPALGRRIQLSTIEGEAEQLDPDTFARERLGWWSPETTQQLDLAIDPAAWAACASEEQKPEGKTAYGIKFAPDGSAVCLCGAVLPKDGAARVSLIDLRPTGQGLAWLADWLNQRYDKASCVVIDGRNGVDVLAERIKEVWRAKNAVIRPGTKDVIAAVGGFTNGISEHSLTWYQPQTVLDESARTAIKRPIGGGYGFGGDNSLPVEACALALWGVKTCKRDPTRKMRIG</sequence>
<evidence type="ECO:0000313" key="3">
    <source>
        <dbReference type="Proteomes" id="UP000260782"/>
    </source>
</evidence>
<comment type="caution">
    <text evidence="2">The sequence shown here is derived from an EMBL/GenBank/DDBJ whole genome shotgun (WGS) entry which is preliminary data.</text>
</comment>
<dbReference type="InterPro" id="IPR027417">
    <property type="entry name" value="P-loop_NTPase"/>
</dbReference>
<protein>
    <recommendedName>
        <fullName evidence="4">Terminase</fullName>
    </recommendedName>
</protein>
<evidence type="ECO:0000256" key="1">
    <source>
        <dbReference type="SAM" id="MobiDB-lite"/>
    </source>
</evidence>
<feature type="region of interest" description="Disordered" evidence="1">
    <location>
        <begin position="1"/>
        <end position="29"/>
    </location>
</feature>
<gene>
    <name evidence="2" type="ORF">DWZ25_00090</name>
</gene>
<dbReference type="AlphaFoldDB" id="A0A3E2U256"/>
<evidence type="ECO:0008006" key="4">
    <source>
        <dbReference type="Google" id="ProtNLM"/>
    </source>
</evidence>
<dbReference type="Gene3D" id="3.40.50.300">
    <property type="entry name" value="P-loop containing nucleotide triphosphate hydrolases"/>
    <property type="match status" value="1"/>
</dbReference>
<organism evidence="2 3">
    <name type="scientific">Faecalibacterium prausnitzii</name>
    <dbReference type="NCBI Taxonomy" id="853"/>
    <lineage>
        <taxon>Bacteria</taxon>
        <taxon>Bacillati</taxon>
        <taxon>Bacillota</taxon>
        <taxon>Clostridia</taxon>
        <taxon>Eubacteriales</taxon>
        <taxon>Oscillospiraceae</taxon>
        <taxon>Faecalibacterium</taxon>
    </lineage>
</organism>
<name>A0A3E2U256_9FIRM</name>